<gene>
    <name evidence="1" type="ORF">MNBD_GAMMA09-1907</name>
</gene>
<sequence>MAEHIIEIKSEQYLYNNEEIAFEDIPSDAEYVCYRLNSNNEAEYFEMRRGSITYRLMSICNDDDHNGRCQAILAHAVANGMESENTIELGIILNPDEFELQIPVSETEQWSPIARFTATNLAFEGLDSEISFEGYMVEVSVTEPMQLVTKRVYYNDGREIINIEYVMYSINDEKLLDTRFSFPEVSALGKAFMQEIYGTPKFEEGDLDADEGKFYLPICDQAYLDEVSSYINFDLVAHVDFDGNIISDEEMMDAEAMYQRSFYRQWFNAEQQLKMNQVILMQGVAHTEIYDVPQDSHLQTVHAYLRKTHRNIELISLDYARATHYVVMYEPISYESTDAVPLVDGEYKRNSSIYSTLHSDEGITQIINECVVFGSDNQAIKKLFFGKPGELSLMYEEVFKFDENGQSLESEMIHHI</sequence>
<evidence type="ECO:0000313" key="1">
    <source>
        <dbReference type="EMBL" id="VAW68927.1"/>
    </source>
</evidence>
<organism evidence="1">
    <name type="scientific">hydrothermal vent metagenome</name>
    <dbReference type="NCBI Taxonomy" id="652676"/>
    <lineage>
        <taxon>unclassified sequences</taxon>
        <taxon>metagenomes</taxon>
        <taxon>ecological metagenomes</taxon>
    </lineage>
</organism>
<proteinExistence type="predicted"/>
<accession>A0A3B0Y029</accession>
<dbReference type="EMBL" id="UOFI01000140">
    <property type="protein sequence ID" value="VAW68927.1"/>
    <property type="molecule type" value="Genomic_DNA"/>
</dbReference>
<reference evidence="1" key="1">
    <citation type="submission" date="2018-06" db="EMBL/GenBank/DDBJ databases">
        <authorList>
            <person name="Zhirakovskaya E."/>
        </authorList>
    </citation>
    <scope>NUCLEOTIDE SEQUENCE</scope>
</reference>
<protein>
    <submittedName>
        <fullName evidence="1">Uncharacterized protein</fullName>
    </submittedName>
</protein>
<name>A0A3B0Y029_9ZZZZ</name>
<dbReference type="AlphaFoldDB" id="A0A3B0Y029"/>